<keyword evidence="2" id="KW-1003">Cell membrane</keyword>
<feature type="transmembrane region" description="Helical" evidence="6">
    <location>
        <begin position="155"/>
        <end position="174"/>
    </location>
</feature>
<dbReference type="OrthoDB" id="3180973at2"/>
<dbReference type="Gene3D" id="3.30.70.120">
    <property type="match status" value="1"/>
</dbReference>
<dbReference type="AlphaFoldDB" id="A0A1M4U8M2"/>
<evidence type="ECO:0000313" key="9">
    <source>
        <dbReference type="Proteomes" id="UP000184245"/>
    </source>
</evidence>
<keyword evidence="5 6" id="KW-0472">Membrane</keyword>
<dbReference type="PANTHER" id="PTHR33545:SF9">
    <property type="entry name" value="UPF0750 MEMBRANE PROTEIN YITE"/>
    <property type="match status" value="1"/>
</dbReference>
<organism evidence="8 9">
    <name type="scientific">Lactonifactor longoviformis DSM 17459</name>
    <dbReference type="NCBI Taxonomy" id="1122155"/>
    <lineage>
        <taxon>Bacteria</taxon>
        <taxon>Bacillati</taxon>
        <taxon>Bacillota</taxon>
        <taxon>Clostridia</taxon>
        <taxon>Eubacteriales</taxon>
        <taxon>Clostridiaceae</taxon>
        <taxon>Lactonifactor</taxon>
    </lineage>
</organism>
<sequence length="292" mass="31723">MFLQHGKSKVKNYVFITVGTALMALAINSIYDPMKLVTGGFSGLAIVIKTVTEPIVTGGIPLWLTNAILNVPLFFIGIKIMGLPLLAKSLWGTVSLSVWLYILPAFHLISDDLVLAALFGGVIMGVGIGFVFLGQGTTGGTDMVSALIQRKLRHYSIAQIMMFVDGLIVFMGAWVFGLNLALYAMIAIFVTAKITDGLLEGLHYSKIAFIITDSYDSVAGEIMESIERGVTGISAKGMYSKAEKQMLFCVVSKKEIVPLKELVARIDEKAFVIVCDAREVLGEGFIQQEQKK</sequence>
<keyword evidence="4 6" id="KW-1133">Transmembrane helix</keyword>
<dbReference type="Proteomes" id="UP000184245">
    <property type="component" value="Unassembled WGS sequence"/>
</dbReference>
<dbReference type="RefSeq" id="WP_072849176.1">
    <property type="nucleotide sequence ID" value="NZ_FQVI01000002.1"/>
</dbReference>
<keyword evidence="9" id="KW-1185">Reference proteome</keyword>
<evidence type="ECO:0000259" key="7">
    <source>
        <dbReference type="Pfam" id="PF10035"/>
    </source>
</evidence>
<evidence type="ECO:0000256" key="1">
    <source>
        <dbReference type="ARBA" id="ARBA00004651"/>
    </source>
</evidence>
<accession>A0A1M4U8M2</accession>
<dbReference type="STRING" id="1122155.SAMN02745158_00798"/>
<gene>
    <name evidence="8" type="ORF">SAMN02745158_00798</name>
</gene>
<proteinExistence type="predicted"/>
<evidence type="ECO:0000313" key="8">
    <source>
        <dbReference type="EMBL" id="SHE53221.1"/>
    </source>
</evidence>
<feature type="transmembrane region" description="Helical" evidence="6">
    <location>
        <begin position="60"/>
        <end position="78"/>
    </location>
</feature>
<comment type="subcellular location">
    <subcellularLocation>
        <location evidence="1">Cell membrane</location>
        <topology evidence="1">Multi-pass membrane protein</topology>
    </subcellularLocation>
</comment>
<dbReference type="Pfam" id="PF02588">
    <property type="entry name" value="YitT_membrane"/>
    <property type="match status" value="1"/>
</dbReference>
<feature type="transmembrane region" description="Helical" evidence="6">
    <location>
        <begin position="115"/>
        <end position="134"/>
    </location>
</feature>
<dbReference type="InterPro" id="IPR003740">
    <property type="entry name" value="YitT"/>
</dbReference>
<dbReference type="Pfam" id="PF10035">
    <property type="entry name" value="DUF2179"/>
    <property type="match status" value="1"/>
</dbReference>
<dbReference type="GO" id="GO:0005886">
    <property type="term" value="C:plasma membrane"/>
    <property type="evidence" value="ECO:0007669"/>
    <property type="project" value="UniProtKB-SubCell"/>
</dbReference>
<keyword evidence="3 6" id="KW-0812">Transmembrane</keyword>
<protein>
    <submittedName>
        <fullName evidence="8">Uncharacterized membrane-anchored protein YitT, contains DUF161 and DUF2179 domains</fullName>
    </submittedName>
</protein>
<dbReference type="InterPro" id="IPR015867">
    <property type="entry name" value="N-reg_PII/ATP_PRibTrfase_C"/>
</dbReference>
<dbReference type="InterPro" id="IPR019264">
    <property type="entry name" value="DUF2179"/>
</dbReference>
<feature type="domain" description="DUF2179" evidence="7">
    <location>
        <begin position="228"/>
        <end position="282"/>
    </location>
</feature>
<evidence type="ECO:0000256" key="3">
    <source>
        <dbReference type="ARBA" id="ARBA00022692"/>
    </source>
</evidence>
<reference evidence="8 9" key="1">
    <citation type="submission" date="2016-11" db="EMBL/GenBank/DDBJ databases">
        <authorList>
            <person name="Jaros S."/>
            <person name="Januszkiewicz K."/>
            <person name="Wedrychowicz H."/>
        </authorList>
    </citation>
    <scope>NUCLEOTIDE SEQUENCE [LARGE SCALE GENOMIC DNA]</scope>
    <source>
        <strain evidence="8 9">DSM 17459</strain>
    </source>
</reference>
<evidence type="ECO:0000256" key="4">
    <source>
        <dbReference type="ARBA" id="ARBA00022989"/>
    </source>
</evidence>
<dbReference type="InterPro" id="IPR051461">
    <property type="entry name" value="UPF0750_membrane"/>
</dbReference>
<dbReference type="EMBL" id="FQVI01000002">
    <property type="protein sequence ID" value="SHE53221.1"/>
    <property type="molecule type" value="Genomic_DNA"/>
</dbReference>
<feature type="transmembrane region" description="Helical" evidence="6">
    <location>
        <begin position="90"/>
        <end position="109"/>
    </location>
</feature>
<evidence type="ECO:0000256" key="5">
    <source>
        <dbReference type="ARBA" id="ARBA00023136"/>
    </source>
</evidence>
<feature type="transmembrane region" description="Helical" evidence="6">
    <location>
        <begin position="12"/>
        <end position="31"/>
    </location>
</feature>
<name>A0A1M4U8M2_9CLOT</name>
<dbReference type="PIRSF" id="PIRSF006483">
    <property type="entry name" value="Membrane_protein_YitT"/>
    <property type="match status" value="1"/>
</dbReference>
<dbReference type="PANTHER" id="PTHR33545">
    <property type="entry name" value="UPF0750 MEMBRANE PROTEIN YITT-RELATED"/>
    <property type="match status" value="1"/>
</dbReference>
<evidence type="ECO:0000256" key="2">
    <source>
        <dbReference type="ARBA" id="ARBA00022475"/>
    </source>
</evidence>
<evidence type="ECO:0000256" key="6">
    <source>
        <dbReference type="SAM" id="Phobius"/>
    </source>
</evidence>
<dbReference type="CDD" id="cd16380">
    <property type="entry name" value="YitT_C"/>
    <property type="match status" value="1"/>
</dbReference>